<evidence type="ECO:0000259" key="6">
    <source>
        <dbReference type="Pfam" id="PF07291"/>
    </source>
</evidence>
<dbReference type="Proteomes" id="UP000184364">
    <property type="component" value="Unassembled WGS sequence"/>
</dbReference>
<sequence>MPVGIAYFLVLLFCYAGISKMLDFENFQVQLAQSPLLSAYAGFISYAVIGIEFIIVLLLCLKNIRLIGFYLSFGIMISFTVYIYLILNYSDFIPCSCGGILEKLGWTEHMIFNIICVLMALGGIYIVEHQNGACQFKTCMRALAISLMSAGIVIALFLSSENIIKKENNFTRRFLLHPVIEDKAFDLGMNSYYFAGVDDSRIYLGNVTAPLVLTVLDTALKANSTKKIHLDKSDHSYRNLQIQVKAPYYYLYDGSVPVIYRGALGDSSARTISYRDAYFTQLVVMDSLRFAIRTQSRQNQQYTLGTLDLSQSPKLKLDPSILEKQIDGVFDSDGKLIGGLGTGQFIYTYSYRNQFLVMDSDLSAIQKFNTIDTTTQAKIETRQLTNGNHKMTVPPLVVNKMMTANRHLLFIQSNLMGKHESSKAWKNAAVVDIYHTDRREYVGSFYIGNRKENAISHMLATDRFLYVLIGNELLRYHFRMPL</sequence>
<dbReference type="Pfam" id="PF07291">
    <property type="entry name" value="MauE"/>
    <property type="match status" value="1"/>
</dbReference>
<proteinExistence type="predicted"/>
<comment type="subcellular location">
    <subcellularLocation>
        <location evidence="1">Membrane</location>
        <topology evidence="1">Multi-pass membrane protein</topology>
    </subcellularLocation>
</comment>
<evidence type="ECO:0000256" key="5">
    <source>
        <dbReference type="SAM" id="Phobius"/>
    </source>
</evidence>
<dbReference type="GO" id="GO:0030416">
    <property type="term" value="P:methylamine metabolic process"/>
    <property type="evidence" value="ECO:0007669"/>
    <property type="project" value="InterPro"/>
</dbReference>
<evidence type="ECO:0000256" key="4">
    <source>
        <dbReference type="ARBA" id="ARBA00023136"/>
    </source>
</evidence>
<dbReference type="AlphaFoldDB" id="A0A1M7DL08"/>
<dbReference type="EMBL" id="FRAV01000025">
    <property type="protein sequence ID" value="SHL80211.1"/>
    <property type="molecule type" value="Genomic_DNA"/>
</dbReference>
<reference evidence="8" key="1">
    <citation type="submission" date="2016-11" db="EMBL/GenBank/DDBJ databases">
        <authorList>
            <person name="Varghese N."/>
            <person name="Submissions S."/>
        </authorList>
    </citation>
    <scope>NUCLEOTIDE SEQUENCE [LARGE SCALE GENOMIC DNA]</scope>
    <source>
        <strain evidence="8">DSM 26899</strain>
    </source>
</reference>
<evidence type="ECO:0000256" key="1">
    <source>
        <dbReference type="ARBA" id="ARBA00004141"/>
    </source>
</evidence>
<feature type="domain" description="Methylamine utilisation protein MauE" evidence="6">
    <location>
        <begin position="5"/>
        <end position="125"/>
    </location>
</feature>
<name>A0A1M7DL08_9FLAO</name>
<dbReference type="GO" id="GO:0016020">
    <property type="term" value="C:membrane"/>
    <property type="evidence" value="ECO:0007669"/>
    <property type="project" value="UniProtKB-SubCell"/>
</dbReference>
<organism evidence="7 8">
    <name type="scientific">Chryseobacterium polytrichastri</name>
    <dbReference type="NCBI Taxonomy" id="1302687"/>
    <lineage>
        <taxon>Bacteria</taxon>
        <taxon>Pseudomonadati</taxon>
        <taxon>Bacteroidota</taxon>
        <taxon>Flavobacteriia</taxon>
        <taxon>Flavobacteriales</taxon>
        <taxon>Weeksellaceae</taxon>
        <taxon>Chryseobacterium group</taxon>
        <taxon>Chryseobacterium</taxon>
    </lineage>
</organism>
<feature type="transmembrane region" description="Helical" evidence="5">
    <location>
        <begin position="40"/>
        <end position="61"/>
    </location>
</feature>
<dbReference type="STRING" id="1302687.SAMN05444267_102532"/>
<keyword evidence="3 5" id="KW-1133">Transmembrane helix</keyword>
<protein>
    <recommendedName>
        <fullName evidence="6">Methylamine utilisation protein MauE domain-containing protein</fullName>
    </recommendedName>
</protein>
<keyword evidence="2 5" id="KW-0812">Transmembrane</keyword>
<evidence type="ECO:0000256" key="2">
    <source>
        <dbReference type="ARBA" id="ARBA00022692"/>
    </source>
</evidence>
<feature type="transmembrane region" description="Helical" evidence="5">
    <location>
        <begin position="139"/>
        <end position="158"/>
    </location>
</feature>
<feature type="transmembrane region" description="Helical" evidence="5">
    <location>
        <begin position="68"/>
        <end position="90"/>
    </location>
</feature>
<keyword evidence="4 5" id="KW-0472">Membrane</keyword>
<gene>
    <name evidence="7" type="ORF">SAMN05444267_102532</name>
</gene>
<dbReference type="InterPro" id="IPR009908">
    <property type="entry name" value="Methylamine_util_MauE"/>
</dbReference>
<evidence type="ECO:0000313" key="8">
    <source>
        <dbReference type="Proteomes" id="UP000184364"/>
    </source>
</evidence>
<evidence type="ECO:0000313" key="7">
    <source>
        <dbReference type="EMBL" id="SHL80211.1"/>
    </source>
</evidence>
<keyword evidence="8" id="KW-1185">Reference proteome</keyword>
<evidence type="ECO:0000256" key="3">
    <source>
        <dbReference type="ARBA" id="ARBA00022989"/>
    </source>
</evidence>
<accession>A0A1M7DL08</accession>
<feature type="transmembrane region" description="Helical" evidence="5">
    <location>
        <begin position="110"/>
        <end position="127"/>
    </location>
</feature>